<dbReference type="PANTHER" id="PTHR43233">
    <property type="entry name" value="FAMILY N-ACETYLTRANSFERASE, PUTATIVE (AFU_ORTHOLOGUE AFUA_6G03350)-RELATED"/>
    <property type="match status" value="1"/>
</dbReference>
<evidence type="ECO:0000313" key="3">
    <source>
        <dbReference type="Proteomes" id="UP001241848"/>
    </source>
</evidence>
<dbReference type="RefSeq" id="WP_305753629.1">
    <property type="nucleotide sequence ID" value="NZ_JAPCKK010000010.1"/>
</dbReference>
<keyword evidence="3" id="KW-1185">Reference proteome</keyword>
<dbReference type="SUPFAM" id="SSF55729">
    <property type="entry name" value="Acyl-CoA N-acyltransferases (Nat)"/>
    <property type="match status" value="1"/>
</dbReference>
<dbReference type="CDD" id="cd04301">
    <property type="entry name" value="NAT_SF"/>
    <property type="match status" value="1"/>
</dbReference>
<sequence>MEPEILYEAPTVQEYVELRQGAGLSLISAEGAAIGLPNSLFAVSLRQNGELVGMGRVVGDGGCFFHITDIAVRPTHQGKGYGRLLMTEIMKYLEKEMPLGSYATLLADVPADKLYAKFGFRLSRPETEGMYWRKG</sequence>
<feature type="domain" description="N-acetyltransferase" evidence="1">
    <location>
        <begin position="1"/>
        <end position="135"/>
    </location>
</feature>
<dbReference type="PROSITE" id="PS51186">
    <property type="entry name" value="GNAT"/>
    <property type="match status" value="1"/>
</dbReference>
<dbReference type="EMBL" id="JAPCKK010000010">
    <property type="protein sequence ID" value="MDP4095997.1"/>
    <property type="molecule type" value="Genomic_DNA"/>
</dbReference>
<dbReference type="InterPro" id="IPR016181">
    <property type="entry name" value="Acyl_CoA_acyltransferase"/>
</dbReference>
<evidence type="ECO:0000313" key="2">
    <source>
        <dbReference type="EMBL" id="MDP4095997.1"/>
    </source>
</evidence>
<dbReference type="InterPro" id="IPR000182">
    <property type="entry name" value="GNAT_dom"/>
</dbReference>
<evidence type="ECO:0000259" key="1">
    <source>
        <dbReference type="PROSITE" id="PS51186"/>
    </source>
</evidence>
<protein>
    <submittedName>
        <fullName evidence="2">GNAT family N-acetyltransferase</fullName>
    </submittedName>
</protein>
<dbReference type="Gene3D" id="3.40.630.30">
    <property type="match status" value="1"/>
</dbReference>
<dbReference type="PANTHER" id="PTHR43233:SF1">
    <property type="entry name" value="FAMILY N-ACETYLTRANSFERASE, PUTATIVE (AFU_ORTHOLOGUE AFUA_6G03350)-RELATED"/>
    <property type="match status" value="1"/>
</dbReference>
<dbReference type="Proteomes" id="UP001241848">
    <property type="component" value="Unassembled WGS sequence"/>
</dbReference>
<organism evidence="2 3">
    <name type="scientific">Paenibacillus zeirhizosphaerae</name>
    <dbReference type="NCBI Taxonomy" id="2987519"/>
    <lineage>
        <taxon>Bacteria</taxon>
        <taxon>Bacillati</taxon>
        <taxon>Bacillota</taxon>
        <taxon>Bacilli</taxon>
        <taxon>Bacillales</taxon>
        <taxon>Paenibacillaceae</taxon>
        <taxon>Paenibacillus</taxon>
    </lineage>
</organism>
<dbReference type="InterPro" id="IPR053144">
    <property type="entry name" value="Acetyltransferase_Butenolide"/>
</dbReference>
<dbReference type="Pfam" id="PF00583">
    <property type="entry name" value="Acetyltransf_1"/>
    <property type="match status" value="1"/>
</dbReference>
<proteinExistence type="predicted"/>
<name>A0ABT9FNN1_9BACL</name>
<accession>A0ABT9FNN1</accession>
<gene>
    <name evidence="2" type="ORF">OIN60_04245</name>
</gene>
<comment type="caution">
    <text evidence="2">The sequence shown here is derived from an EMBL/GenBank/DDBJ whole genome shotgun (WGS) entry which is preliminary data.</text>
</comment>
<reference evidence="2 3" key="1">
    <citation type="submission" date="2022-10" db="EMBL/GenBank/DDBJ databases">
        <title>Paenibacillus description and whole genome data of maize root bacterial community.</title>
        <authorList>
            <person name="Marton D."/>
            <person name="Farkas M."/>
            <person name="Cserhati M."/>
        </authorList>
    </citation>
    <scope>NUCLEOTIDE SEQUENCE [LARGE SCALE GENOMIC DNA]</scope>
    <source>
        <strain evidence="2 3">P96</strain>
    </source>
</reference>